<dbReference type="InParanoid" id="A0A067RJ91"/>
<dbReference type="AlphaFoldDB" id="A0A067RJ91"/>
<gene>
    <name evidence="2" type="ORF">L798_06195</name>
</gene>
<dbReference type="eggNOG" id="ENOG502S4TZ">
    <property type="taxonomic scope" value="Eukaryota"/>
</dbReference>
<keyword evidence="3" id="KW-1185">Reference proteome</keyword>
<dbReference type="Proteomes" id="UP000027135">
    <property type="component" value="Unassembled WGS sequence"/>
</dbReference>
<sequence>MYRRIMGFFGGVTAESSEDSNQKLTVGRNEEVGELAETLDKTDCVSAREQKTLRDRIISLEQELKVRTEECENYKNRLELAEKKLRILQTTAVPPPTSKVSTGVGDGAVDASKENTNENELSLNTGIPNMEKLTDENNELRVALTKAGELLKDKTDLCDNQEKKNNALTSQIESLKEVVAITKDLLNIRNMEVQHLQNDVELMEGKISDERQRHNLMITQMDEAVKLNSDLKAEYENQLGIFQELKIKYEEKVKLLTKENEKLEEEVSLSKTVQNNQELTTNNSVIEETGTQ</sequence>
<dbReference type="OrthoDB" id="6620016at2759"/>
<protein>
    <submittedName>
        <fullName evidence="2">Uncharacterized protein</fullName>
    </submittedName>
</protein>
<dbReference type="EMBL" id="KK852651">
    <property type="protein sequence ID" value="KDR19421.1"/>
    <property type="molecule type" value="Genomic_DNA"/>
</dbReference>
<evidence type="ECO:0000313" key="3">
    <source>
        <dbReference type="Proteomes" id="UP000027135"/>
    </source>
</evidence>
<evidence type="ECO:0000313" key="2">
    <source>
        <dbReference type="EMBL" id="KDR19421.1"/>
    </source>
</evidence>
<reference evidence="2 3" key="1">
    <citation type="journal article" date="2014" name="Nat. Commun.">
        <title>Molecular traces of alternative social organization in a termite genome.</title>
        <authorList>
            <person name="Terrapon N."/>
            <person name="Li C."/>
            <person name="Robertson H.M."/>
            <person name="Ji L."/>
            <person name="Meng X."/>
            <person name="Booth W."/>
            <person name="Chen Z."/>
            <person name="Childers C.P."/>
            <person name="Glastad K.M."/>
            <person name="Gokhale K."/>
            <person name="Gowin J."/>
            <person name="Gronenberg W."/>
            <person name="Hermansen R.A."/>
            <person name="Hu H."/>
            <person name="Hunt B.G."/>
            <person name="Huylmans A.K."/>
            <person name="Khalil S.M."/>
            <person name="Mitchell R.D."/>
            <person name="Munoz-Torres M.C."/>
            <person name="Mustard J.A."/>
            <person name="Pan H."/>
            <person name="Reese J.T."/>
            <person name="Scharf M.E."/>
            <person name="Sun F."/>
            <person name="Vogel H."/>
            <person name="Xiao J."/>
            <person name="Yang W."/>
            <person name="Yang Z."/>
            <person name="Yang Z."/>
            <person name="Zhou J."/>
            <person name="Zhu J."/>
            <person name="Brent C.S."/>
            <person name="Elsik C.G."/>
            <person name="Goodisman M.A."/>
            <person name="Liberles D.A."/>
            <person name="Roe R.M."/>
            <person name="Vargo E.L."/>
            <person name="Vilcinskas A."/>
            <person name="Wang J."/>
            <person name="Bornberg-Bauer E."/>
            <person name="Korb J."/>
            <person name="Zhang G."/>
            <person name="Liebig J."/>
        </authorList>
    </citation>
    <scope>NUCLEOTIDE SEQUENCE [LARGE SCALE GENOMIC DNA]</scope>
    <source>
        <tissue evidence="2">Whole organism</tissue>
    </source>
</reference>
<proteinExistence type="predicted"/>
<keyword evidence="1" id="KW-0175">Coiled coil</keyword>
<name>A0A067RJ91_ZOONE</name>
<accession>A0A067RJ91</accession>
<evidence type="ECO:0000256" key="1">
    <source>
        <dbReference type="SAM" id="Coils"/>
    </source>
</evidence>
<organism evidence="2 3">
    <name type="scientific">Zootermopsis nevadensis</name>
    <name type="common">Dampwood termite</name>
    <dbReference type="NCBI Taxonomy" id="136037"/>
    <lineage>
        <taxon>Eukaryota</taxon>
        <taxon>Metazoa</taxon>
        <taxon>Ecdysozoa</taxon>
        <taxon>Arthropoda</taxon>
        <taxon>Hexapoda</taxon>
        <taxon>Insecta</taxon>
        <taxon>Pterygota</taxon>
        <taxon>Neoptera</taxon>
        <taxon>Polyneoptera</taxon>
        <taxon>Dictyoptera</taxon>
        <taxon>Blattodea</taxon>
        <taxon>Blattoidea</taxon>
        <taxon>Termitoidae</taxon>
        <taxon>Termopsidae</taxon>
        <taxon>Zootermopsis</taxon>
    </lineage>
</organism>
<feature type="coiled-coil region" evidence="1">
    <location>
        <begin position="57"/>
        <end position="91"/>
    </location>
</feature>
<feature type="coiled-coil region" evidence="1">
    <location>
        <begin position="130"/>
        <end position="273"/>
    </location>
</feature>